<organism evidence="3 4">
    <name type="scientific">Brenthis ino</name>
    <name type="common">lesser marbled fritillary</name>
    <dbReference type="NCBI Taxonomy" id="405034"/>
    <lineage>
        <taxon>Eukaryota</taxon>
        <taxon>Metazoa</taxon>
        <taxon>Ecdysozoa</taxon>
        <taxon>Arthropoda</taxon>
        <taxon>Hexapoda</taxon>
        <taxon>Insecta</taxon>
        <taxon>Pterygota</taxon>
        <taxon>Neoptera</taxon>
        <taxon>Endopterygota</taxon>
        <taxon>Lepidoptera</taxon>
        <taxon>Glossata</taxon>
        <taxon>Ditrysia</taxon>
        <taxon>Papilionoidea</taxon>
        <taxon>Nymphalidae</taxon>
        <taxon>Heliconiinae</taxon>
        <taxon>Argynnini</taxon>
        <taxon>Brenthis</taxon>
    </lineage>
</organism>
<comment type="caution">
    <text evidence="1">Lacks conserved residue(s) required for the propagation of feature annotation.</text>
</comment>
<keyword evidence="1" id="KW-0245">EGF-like domain</keyword>
<accession>A0A8J9YH72</accession>
<dbReference type="SMART" id="SM00181">
    <property type="entry name" value="EGF"/>
    <property type="match status" value="2"/>
</dbReference>
<dbReference type="Pfam" id="PF23106">
    <property type="entry name" value="EGF_Teneurin"/>
    <property type="match status" value="1"/>
</dbReference>
<name>A0A8J9YH72_9NEOP</name>
<dbReference type="AlphaFoldDB" id="A0A8J9YH72"/>
<sequence length="86" mass="9337">MQLFSAKCVIPCLNGGKCKGINKCRCPAGSGGNHCEVGRRSGECARACRHGVCRAGACRCEPGWRGRFCHRTYGSSEESGEFKRPR</sequence>
<evidence type="ECO:0000259" key="2">
    <source>
        <dbReference type="PROSITE" id="PS50026"/>
    </source>
</evidence>
<dbReference type="Gene3D" id="2.10.25.10">
    <property type="entry name" value="Laminin"/>
    <property type="match status" value="2"/>
</dbReference>
<feature type="disulfide bond" evidence="1">
    <location>
        <begin position="8"/>
        <end position="18"/>
    </location>
</feature>
<dbReference type="PROSITE" id="PS50026">
    <property type="entry name" value="EGF_3"/>
    <property type="match status" value="1"/>
</dbReference>
<dbReference type="PROSITE" id="PS00022">
    <property type="entry name" value="EGF_1"/>
    <property type="match status" value="1"/>
</dbReference>
<dbReference type="EMBL" id="OV170226">
    <property type="protein sequence ID" value="CAH0727646.1"/>
    <property type="molecule type" value="Genomic_DNA"/>
</dbReference>
<evidence type="ECO:0000313" key="3">
    <source>
        <dbReference type="EMBL" id="CAH0727646.1"/>
    </source>
</evidence>
<reference evidence="3" key="1">
    <citation type="submission" date="2021-12" db="EMBL/GenBank/DDBJ databases">
        <authorList>
            <person name="Martin H S."/>
        </authorList>
    </citation>
    <scope>NUCLEOTIDE SEQUENCE</scope>
</reference>
<evidence type="ECO:0000313" key="4">
    <source>
        <dbReference type="Proteomes" id="UP000838878"/>
    </source>
</evidence>
<dbReference type="InterPro" id="IPR000742">
    <property type="entry name" value="EGF"/>
</dbReference>
<keyword evidence="4" id="KW-1185">Reference proteome</keyword>
<proteinExistence type="predicted"/>
<feature type="non-terminal residue" evidence="3">
    <location>
        <position position="86"/>
    </location>
</feature>
<keyword evidence="1" id="KW-1015">Disulfide bond</keyword>
<dbReference type="OrthoDB" id="10266706at2759"/>
<gene>
    <name evidence="3" type="ORF">BINO364_LOCUS12957</name>
</gene>
<dbReference type="Proteomes" id="UP000838878">
    <property type="component" value="Chromosome 6"/>
</dbReference>
<protein>
    <recommendedName>
        <fullName evidence="2">EGF-like domain-containing protein</fullName>
    </recommendedName>
</protein>
<feature type="domain" description="EGF-like" evidence="2">
    <location>
        <begin position="4"/>
        <end position="36"/>
    </location>
</feature>
<feature type="disulfide bond" evidence="1">
    <location>
        <begin position="26"/>
        <end position="35"/>
    </location>
</feature>
<evidence type="ECO:0000256" key="1">
    <source>
        <dbReference type="PROSITE-ProRule" id="PRU00076"/>
    </source>
</evidence>